<keyword evidence="2" id="KW-1185">Reference proteome</keyword>
<organism evidence="1 2">
    <name type="scientific">Velamenicoccus archaeovorus</name>
    <dbReference type="NCBI Taxonomy" id="1930593"/>
    <lineage>
        <taxon>Bacteria</taxon>
        <taxon>Pseudomonadati</taxon>
        <taxon>Candidatus Omnitrophota</taxon>
        <taxon>Candidatus Velamenicoccus</taxon>
    </lineage>
</organism>
<evidence type="ECO:0000313" key="1">
    <source>
        <dbReference type="EMBL" id="QAT17891.1"/>
    </source>
</evidence>
<proteinExistence type="predicted"/>
<dbReference type="Proteomes" id="UP000287243">
    <property type="component" value="Chromosome"/>
</dbReference>
<evidence type="ECO:0000313" key="2">
    <source>
        <dbReference type="Proteomes" id="UP000287243"/>
    </source>
</evidence>
<accession>A0A410P7B1</accession>
<reference evidence="1 2" key="1">
    <citation type="submission" date="2017-01" db="EMBL/GenBank/DDBJ databases">
        <title>First insights into the biology of 'candidatus Vampirococcus archaeovorus'.</title>
        <authorList>
            <person name="Kizina J."/>
            <person name="Jordan S."/>
            <person name="Stueber K."/>
            <person name="Reinhardt R."/>
            <person name="Harder J."/>
        </authorList>
    </citation>
    <scope>NUCLEOTIDE SEQUENCE [LARGE SCALE GENOMIC DNA]</scope>
    <source>
        <strain evidence="1 2">LiM</strain>
    </source>
</reference>
<dbReference type="AlphaFoldDB" id="A0A410P7B1"/>
<dbReference type="RefSeq" id="WP_128700857.1">
    <property type="nucleotide sequence ID" value="NZ_CP019384.1"/>
</dbReference>
<sequence length="141" mass="15764">MLTGINIYEAKPYKSKLDPDKDNSTIFHVGLLDSYLRAYIEDQTTSFEFSSKNPKDPAKANINASKRNLLVVKFGLKGFDNFLDPRDKKPLKFDTVSTAINGKNYTAVTDEIISMLPKALIDELSEVILAENSLSGDEEKN</sequence>
<dbReference type="KEGG" id="vai:BU251_09220"/>
<gene>
    <name evidence="1" type="ORF">BU251_09220</name>
</gene>
<protein>
    <submittedName>
        <fullName evidence="1">Uncharacterized protein</fullName>
    </submittedName>
</protein>
<name>A0A410P7B1_VELA1</name>
<dbReference type="EMBL" id="CP019384">
    <property type="protein sequence ID" value="QAT17891.1"/>
    <property type="molecule type" value="Genomic_DNA"/>
</dbReference>